<keyword evidence="3" id="KW-1185">Reference proteome</keyword>
<gene>
    <name evidence="2" type="ORF">PSON_ATCC_30995.1.T0820180</name>
</gene>
<organism evidence="2 3">
    <name type="scientific">Paramecium sonneborni</name>
    <dbReference type="NCBI Taxonomy" id="65129"/>
    <lineage>
        <taxon>Eukaryota</taxon>
        <taxon>Sar</taxon>
        <taxon>Alveolata</taxon>
        <taxon>Ciliophora</taxon>
        <taxon>Intramacronucleata</taxon>
        <taxon>Oligohymenophorea</taxon>
        <taxon>Peniculida</taxon>
        <taxon>Parameciidae</taxon>
        <taxon>Paramecium</taxon>
    </lineage>
</organism>
<comment type="caution">
    <text evidence="2">The sequence shown here is derived from an EMBL/GenBank/DDBJ whole genome shotgun (WGS) entry which is preliminary data.</text>
</comment>
<dbReference type="EMBL" id="CAJJDN010000082">
    <property type="protein sequence ID" value="CAD8104562.1"/>
    <property type="molecule type" value="Genomic_DNA"/>
</dbReference>
<feature type="transmembrane region" description="Helical" evidence="1">
    <location>
        <begin position="84"/>
        <end position="102"/>
    </location>
</feature>
<keyword evidence="1" id="KW-0812">Transmembrane</keyword>
<dbReference type="OrthoDB" id="292073at2759"/>
<sequence length="199" mass="23688">MDTRKYKQLTSKTEYVPKNYDDQILEDQDTILKYDKIKNDYKYLDATIFNLCEKIAIGNKLQELYFTNQQQSLNKSSLPKFFKFYVHNTALVPIFCFSLVLMKWRKTLTLNKTILLLCGLSVTNEFFKYQNCIKMDDNLAKAYQEHTQAYDDLFGNLINTLTFQDVMRLLFNIDFTKEKLQSESHYDNLLVEDFAMNYQ</sequence>
<keyword evidence="1" id="KW-0472">Membrane</keyword>
<reference evidence="2" key="1">
    <citation type="submission" date="2021-01" db="EMBL/GenBank/DDBJ databases">
        <authorList>
            <consortium name="Genoscope - CEA"/>
            <person name="William W."/>
        </authorList>
    </citation>
    <scope>NUCLEOTIDE SEQUENCE</scope>
</reference>
<proteinExistence type="predicted"/>
<dbReference type="AlphaFoldDB" id="A0A8S1PNG6"/>
<keyword evidence="1" id="KW-1133">Transmembrane helix</keyword>
<evidence type="ECO:0000313" key="3">
    <source>
        <dbReference type="Proteomes" id="UP000692954"/>
    </source>
</evidence>
<protein>
    <submittedName>
        <fullName evidence="2">Uncharacterized protein</fullName>
    </submittedName>
</protein>
<evidence type="ECO:0000256" key="1">
    <source>
        <dbReference type="SAM" id="Phobius"/>
    </source>
</evidence>
<evidence type="ECO:0000313" key="2">
    <source>
        <dbReference type="EMBL" id="CAD8104562.1"/>
    </source>
</evidence>
<dbReference type="Proteomes" id="UP000692954">
    <property type="component" value="Unassembled WGS sequence"/>
</dbReference>
<accession>A0A8S1PNG6</accession>
<name>A0A8S1PNG6_9CILI</name>